<dbReference type="CDD" id="cd17320">
    <property type="entry name" value="MFS_MdfA_MDR_like"/>
    <property type="match status" value="1"/>
</dbReference>
<evidence type="ECO:0000256" key="2">
    <source>
        <dbReference type="ARBA" id="ARBA00022475"/>
    </source>
</evidence>
<dbReference type="Gene3D" id="1.20.1720.10">
    <property type="entry name" value="Multidrug resistance protein D"/>
    <property type="match status" value="1"/>
</dbReference>
<dbReference type="Pfam" id="PF07690">
    <property type="entry name" value="MFS_1"/>
    <property type="match status" value="1"/>
</dbReference>
<feature type="transmembrane region" description="Helical" evidence="6">
    <location>
        <begin position="341"/>
        <end position="359"/>
    </location>
</feature>
<feature type="transmembrane region" description="Helical" evidence="6">
    <location>
        <begin position="297"/>
        <end position="320"/>
    </location>
</feature>
<dbReference type="PROSITE" id="PS50850">
    <property type="entry name" value="MFS"/>
    <property type="match status" value="1"/>
</dbReference>
<dbReference type="InterPro" id="IPR005829">
    <property type="entry name" value="Sugar_transporter_CS"/>
</dbReference>
<feature type="transmembrane region" description="Helical" evidence="6">
    <location>
        <begin position="94"/>
        <end position="115"/>
    </location>
</feature>
<reference evidence="8 9" key="1">
    <citation type="journal article" date="2018" name="Int. J. Syst. Evol. Microbiol.">
        <title>Mesosutterella multiformis gen. nov., sp. nov., a member of the family Sutterellaceae and Sutterella megalosphaeroides sp. nov., isolated from human faeces.</title>
        <authorList>
            <person name="Sakamoto M."/>
            <person name="Ikeyama N."/>
            <person name="Kunihiro T."/>
            <person name="Iino T."/>
            <person name="Yuki M."/>
            <person name="Ohkuma M."/>
        </authorList>
    </citation>
    <scope>NUCLEOTIDE SEQUENCE [LARGE SCALE GENOMIC DNA]</scope>
    <source>
        <strain evidence="8 9">6FBBBH3</strain>
    </source>
</reference>
<feature type="transmembrane region" description="Helical" evidence="6">
    <location>
        <begin position="43"/>
        <end position="61"/>
    </location>
</feature>
<evidence type="ECO:0000313" key="8">
    <source>
        <dbReference type="EMBL" id="BBF22754.1"/>
    </source>
</evidence>
<feature type="transmembrane region" description="Helical" evidence="6">
    <location>
        <begin position="157"/>
        <end position="177"/>
    </location>
</feature>
<evidence type="ECO:0000259" key="7">
    <source>
        <dbReference type="PROSITE" id="PS50850"/>
    </source>
</evidence>
<dbReference type="PROSITE" id="PS00216">
    <property type="entry name" value="SUGAR_TRANSPORT_1"/>
    <property type="match status" value="1"/>
</dbReference>
<dbReference type="EMBL" id="AP018786">
    <property type="protein sequence ID" value="BBF22754.1"/>
    <property type="molecule type" value="Genomic_DNA"/>
</dbReference>
<gene>
    <name evidence="8" type="primary">bcr</name>
    <name evidence="8" type="ORF">SUTMEG_06450</name>
</gene>
<feature type="transmembrane region" description="Helical" evidence="6">
    <location>
        <begin position="68"/>
        <end position="88"/>
    </location>
</feature>
<dbReference type="PANTHER" id="PTHR43124:SF3">
    <property type="entry name" value="CHLORAMPHENICOL EFFLUX PUMP RV0191"/>
    <property type="match status" value="1"/>
</dbReference>
<keyword evidence="3 6" id="KW-0812">Transmembrane</keyword>
<organism evidence="8 9">
    <name type="scientific">Sutterella megalosphaeroides</name>
    <dbReference type="NCBI Taxonomy" id="2494234"/>
    <lineage>
        <taxon>Bacteria</taxon>
        <taxon>Pseudomonadati</taxon>
        <taxon>Pseudomonadota</taxon>
        <taxon>Betaproteobacteria</taxon>
        <taxon>Burkholderiales</taxon>
        <taxon>Sutterellaceae</taxon>
        <taxon>Sutterella</taxon>
    </lineage>
</organism>
<dbReference type="PANTHER" id="PTHR43124">
    <property type="entry name" value="PURINE EFFLUX PUMP PBUE"/>
    <property type="match status" value="1"/>
</dbReference>
<feature type="transmembrane region" description="Helical" evidence="6">
    <location>
        <begin position="273"/>
        <end position="291"/>
    </location>
</feature>
<keyword evidence="2" id="KW-1003">Cell membrane</keyword>
<name>A0A2Z6I8N3_9BURK</name>
<protein>
    <submittedName>
        <fullName evidence="8">Bcr/CflA family drug resistance efflux transporter</fullName>
    </submittedName>
</protein>
<dbReference type="SUPFAM" id="SSF103473">
    <property type="entry name" value="MFS general substrate transporter"/>
    <property type="match status" value="1"/>
</dbReference>
<evidence type="ECO:0000256" key="6">
    <source>
        <dbReference type="SAM" id="Phobius"/>
    </source>
</evidence>
<dbReference type="KEGG" id="sutt:SUTMEG_06450"/>
<proteinExistence type="predicted"/>
<feature type="transmembrane region" description="Helical" evidence="6">
    <location>
        <begin position="243"/>
        <end position="261"/>
    </location>
</feature>
<dbReference type="InterPro" id="IPR011701">
    <property type="entry name" value="MFS"/>
</dbReference>
<evidence type="ECO:0000256" key="1">
    <source>
        <dbReference type="ARBA" id="ARBA00004651"/>
    </source>
</evidence>
<keyword evidence="5 6" id="KW-0472">Membrane</keyword>
<dbReference type="GO" id="GO:0022857">
    <property type="term" value="F:transmembrane transporter activity"/>
    <property type="evidence" value="ECO:0007669"/>
    <property type="project" value="InterPro"/>
</dbReference>
<evidence type="ECO:0000313" key="9">
    <source>
        <dbReference type="Proteomes" id="UP000271003"/>
    </source>
</evidence>
<dbReference type="InterPro" id="IPR036259">
    <property type="entry name" value="MFS_trans_sf"/>
</dbReference>
<evidence type="ECO:0000256" key="5">
    <source>
        <dbReference type="ARBA" id="ARBA00023136"/>
    </source>
</evidence>
<dbReference type="GO" id="GO:0005886">
    <property type="term" value="C:plasma membrane"/>
    <property type="evidence" value="ECO:0007669"/>
    <property type="project" value="UniProtKB-SubCell"/>
</dbReference>
<evidence type="ECO:0000256" key="3">
    <source>
        <dbReference type="ARBA" id="ARBA00022692"/>
    </source>
</evidence>
<feature type="transmembrane region" description="Helical" evidence="6">
    <location>
        <begin position="127"/>
        <end position="151"/>
    </location>
</feature>
<feature type="domain" description="Major facilitator superfamily (MFS) profile" evidence="7">
    <location>
        <begin position="1"/>
        <end position="390"/>
    </location>
</feature>
<dbReference type="Proteomes" id="UP000271003">
    <property type="component" value="Chromosome"/>
</dbReference>
<keyword evidence="9" id="KW-1185">Reference proteome</keyword>
<keyword evidence="4 6" id="KW-1133">Transmembrane helix</keyword>
<evidence type="ECO:0000256" key="4">
    <source>
        <dbReference type="ARBA" id="ARBA00022989"/>
    </source>
</evidence>
<accession>A0A2Z6I8N3</accession>
<dbReference type="InterPro" id="IPR050189">
    <property type="entry name" value="MFS_Efflux_Transporters"/>
</dbReference>
<dbReference type="InterPro" id="IPR020846">
    <property type="entry name" value="MFS_dom"/>
</dbReference>
<sequence length="397" mass="42417">MKDAFFLAFLSSLGPFAAGAYLPSFRMIAEELEGSMLAVQQSLTIYLVAFAVSCLFAGTISDAFGRRLVIIGGTLLFAAASVGAMFSGSLEALWFWRGVQGVCASVGPVVTQAVVRDRWEGADAAKLLSLMAVLFALSPALSPVVGGWLAVHAGWRMIFLFLAVFNLGICLSAALGLKESLPPEKRRAFSPGAVLGPYGQALRHKAFMAGVVGHGFCFLGAIVYTAGSADFVLNIIGMQPDEFAWYMFPIIAATMTGAWLSPRLAARTSPKKLVLGAAVVMATAGLATAWIERETALPYPWILSTPIIYSFCMSLVRPVMNVMNLDYFPQARGTAASIQQFCQTMAFASSSALLVPLILGWVSGYSLVAAGAGLCVLGLWAIVFAERRRLGFKDERF</sequence>
<comment type="subcellular location">
    <subcellularLocation>
        <location evidence="1">Cell membrane</location>
        <topology evidence="1">Multi-pass membrane protein</topology>
    </subcellularLocation>
</comment>
<dbReference type="AlphaFoldDB" id="A0A2Z6I8N3"/>
<feature type="transmembrane region" description="Helical" evidence="6">
    <location>
        <begin position="206"/>
        <end position="223"/>
    </location>
</feature>
<feature type="transmembrane region" description="Helical" evidence="6">
    <location>
        <begin position="365"/>
        <end position="385"/>
    </location>
</feature>